<dbReference type="GO" id="GO:0005737">
    <property type="term" value="C:cytoplasm"/>
    <property type="evidence" value="ECO:0007669"/>
    <property type="project" value="UniProtKB-SubCell"/>
</dbReference>
<sequence length="223" mass="25605">MSVEDWEERWELGQTHFHKEDVHPTLQKYYKHLTRGRDKLRFYVPLCGKTVDMSWLADKGHTVIGCEGSDLACHQFFEENSIPYVTSKIPGIDGIAYVAGNKAAIGIYRCDFFQLSVEILEPFDCIWDRGSFVAIPVTMRQQYADSIIPTLKKDGSYLLDTFQLSSDIFAGPPFNCTEDDVYKYFGNLCNIEKLESTDICGDVHRQQWGLQSFDEVVYLLTLK</sequence>
<dbReference type="EC" id="2.1.1.67" evidence="4"/>
<evidence type="ECO:0000256" key="2">
    <source>
        <dbReference type="ARBA" id="ARBA00004496"/>
    </source>
</evidence>
<evidence type="ECO:0000313" key="10">
    <source>
        <dbReference type="Proteomes" id="UP001347796"/>
    </source>
</evidence>
<evidence type="ECO:0000256" key="5">
    <source>
        <dbReference type="ARBA" id="ARBA00022490"/>
    </source>
</evidence>
<evidence type="ECO:0000256" key="4">
    <source>
        <dbReference type="ARBA" id="ARBA00011905"/>
    </source>
</evidence>
<proteinExistence type="inferred from homology"/>
<reference evidence="9 10" key="1">
    <citation type="submission" date="2024-01" db="EMBL/GenBank/DDBJ databases">
        <title>The genome of the rayed Mediterranean limpet Patella caerulea (Linnaeus, 1758).</title>
        <authorList>
            <person name="Anh-Thu Weber A."/>
            <person name="Halstead-Nussloch G."/>
        </authorList>
    </citation>
    <scope>NUCLEOTIDE SEQUENCE [LARGE SCALE GENOMIC DNA]</scope>
    <source>
        <strain evidence="9">AATW-2023a</strain>
        <tissue evidence="9">Whole specimen</tissue>
    </source>
</reference>
<dbReference type="InterPro" id="IPR008854">
    <property type="entry name" value="TPMT"/>
</dbReference>
<dbReference type="PIRSF" id="PIRSF023956">
    <property type="entry name" value="Thiopurine_S-methyltransferase"/>
    <property type="match status" value="1"/>
</dbReference>
<dbReference type="PANTHER" id="PTHR10259">
    <property type="entry name" value="THIOPURINE S-METHYLTRANSFERASE"/>
    <property type="match status" value="1"/>
</dbReference>
<dbReference type="Proteomes" id="UP001347796">
    <property type="component" value="Unassembled WGS sequence"/>
</dbReference>
<accession>A0AAN8JPU2</accession>
<evidence type="ECO:0000256" key="3">
    <source>
        <dbReference type="ARBA" id="ARBA00008145"/>
    </source>
</evidence>
<keyword evidence="5" id="KW-0963">Cytoplasm</keyword>
<organism evidence="9 10">
    <name type="scientific">Patella caerulea</name>
    <name type="common">Rayed Mediterranean limpet</name>
    <dbReference type="NCBI Taxonomy" id="87958"/>
    <lineage>
        <taxon>Eukaryota</taxon>
        <taxon>Metazoa</taxon>
        <taxon>Spiralia</taxon>
        <taxon>Lophotrochozoa</taxon>
        <taxon>Mollusca</taxon>
        <taxon>Gastropoda</taxon>
        <taxon>Patellogastropoda</taxon>
        <taxon>Patelloidea</taxon>
        <taxon>Patellidae</taxon>
        <taxon>Patella</taxon>
    </lineage>
</organism>
<dbReference type="EMBL" id="JAZGQO010000008">
    <property type="protein sequence ID" value="KAK6180201.1"/>
    <property type="molecule type" value="Genomic_DNA"/>
</dbReference>
<evidence type="ECO:0000313" key="9">
    <source>
        <dbReference type="EMBL" id="KAK6180201.1"/>
    </source>
</evidence>
<dbReference type="GO" id="GO:0032259">
    <property type="term" value="P:methylation"/>
    <property type="evidence" value="ECO:0007669"/>
    <property type="project" value="UniProtKB-KW"/>
</dbReference>
<dbReference type="Gene3D" id="3.40.50.150">
    <property type="entry name" value="Vaccinia Virus protein VP39"/>
    <property type="match status" value="1"/>
</dbReference>
<keyword evidence="8" id="KW-0949">S-adenosyl-L-methionine</keyword>
<comment type="subcellular location">
    <subcellularLocation>
        <location evidence="2">Cytoplasm</location>
    </subcellularLocation>
</comment>
<dbReference type="InterPro" id="IPR029063">
    <property type="entry name" value="SAM-dependent_MTases_sf"/>
</dbReference>
<comment type="catalytic activity">
    <reaction evidence="1">
        <text>S-adenosyl-L-methionine + a thiopurine = S-adenosyl-L-homocysteine + a thiopurine S-methylether.</text>
        <dbReference type="EC" id="2.1.1.67"/>
    </reaction>
</comment>
<evidence type="ECO:0000256" key="1">
    <source>
        <dbReference type="ARBA" id="ARBA00000903"/>
    </source>
</evidence>
<dbReference type="GO" id="GO:0008119">
    <property type="term" value="F:thiopurine S-methyltransferase activity"/>
    <property type="evidence" value="ECO:0007669"/>
    <property type="project" value="UniProtKB-EC"/>
</dbReference>
<evidence type="ECO:0000256" key="6">
    <source>
        <dbReference type="ARBA" id="ARBA00022603"/>
    </source>
</evidence>
<evidence type="ECO:0000256" key="8">
    <source>
        <dbReference type="ARBA" id="ARBA00022691"/>
    </source>
</evidence>
<protein>
    <recommendedName>
        <fullName evidence="4">thiopurine S-methyltransferase</fullName>
        <ecNumber evidence="4">2.1.1.67</ecNumber>
    </recommendedName>
</protein>
<keyword evidence="7" id="KW-0808">Transferase</keyword>
<dbReference type="PROSITE" id="PS51585">
    <property type="entry name" value="SAM_MT_TPMT"/>
    <property type="match status" value="1"/>
</dbReference>
<dbReference type="SUPFAM" id="SSF53335">
    <property type="entry name" value="S-adenosyl-L-methionine-dependent methyltransferases"/>
    <property type="match status" value="1"/>
</dbReference>
<comment type="similarity">
    <text evidence="3">Belongs to the class I-like SAM-binding methyltransferase superfamily. TPMT family.</text>
</comment>
<dbReference type="InterPro" id="IPR025835">
    <property type="entry name" value="Thiopurine_S-MeTrfase"/>
</dbReference>
<name>A0AAN8JPU2_PATCE</name>
<dbReference type="PANTHER" id="PTHR10259:SF22">
    <property type="entry name" value="THIOPURINE S-METHYLTRANSFERASE"/>
    <property type="match status" value="1"/>
</dbReference>
<keyword evidence="6" id="KW-0489">Methyltransferase</keyword>
<dbReference type="AlphaFoldDB" id="A0AAN8JPU2"/>
<keyword evidence="10" id="KW-1185">Reference proteome</keyword>
<comment type="caution">
    <text evidence="9">The sequence shown here is derived from an EMBL/GenBank/DDBJ whole genome shotgun (WGS) entry which is preliminary data.</text>
</comment>
<dbReference type="HAMAP" id="MF_00812">
    <property type="entry name" value="Thiopur_methtran"/>
    <property type="match status" value="1"/>
</dbReference>
<dbReference type="Pfam" id="PF05724">
    <property type="entry name" value="TPMT"/>
    <property type="match status" value="1"/>
</dbReference>
<evidence type="ECO:0000256" key="7">
    <source>
        <dbReference type="ARBA" id="ARBA00022679"/>
    </source>
</evidence>
<dbReference type="FunFam" id="3.40.50.150:FF:000101">
    <property type="entry name" value="Thiopurine S-methyltransferase"/>
    <property type="match status" value="1"/>
</dbReference>
<gene>
    <name evidence="9" type="ORF">SNE40_012393</name>
</gene>